<reference evidence="7 8" key="1">
    <citation type="submission" date="2022-07" db="EMBL/GenBank/DDBJ databases">
        <title>Genome-wide signatures of adaptation to extreme environments.</title>
        <authorList>
            <person name="Cho C.H."/>
            <person name="Yoon H.S."/>
        </authorList>
    </citation>
    <scope>NUCLEOTIDE SEQUENCE [LARGE SCALE GENOMIC DNA]</scope>
    <source>
        <strain evidence="7 8">DBV 063 E5</strain>
    </source>
</reference>
<evidence type="ECO:0000313" key="7">
    <source>
        <dbReference type="EMBL" id="KAK4538027.1"/>
    </source>
</evidence>
<dbReference type="EC" id="2.4.1.15" evidence="2"/>
<dbReference type="InterPro" id="IPR036412">
    <property type="entry name" value="HAD-like_sf"/>
</dbReference>
<feature type="compositionally biased region" description="Low complexity" evidence="6">
    <location>
        <begin position="276"/>
        <end position="285"/>
    </location>
</feature>
<dbReference type="AlphaFoldDB" id="A0AAV9J0D9"/>
<dbReference type="Proteomes" id="UP001301350">
    <property type="component" value="Unassembled WGS sequence"/>
</dbReference>
<protein>
    <recommendedName>
        <fullName evidence="2">alpha,alpha-trehalose-phosphate synthase (UDP-forming)</fullName>
        <ecNumber evidence="2">2.4.1.15</ecNumber>
    </recommendedName>
</protein>
<dbReference type="InterPro" id="IPR012766">
    <property type="entry name" value="Trehalose_OtsA"/>
</dbReference>
<dbReference type="Gene3D" id="3.30.70.1020">
    <property type="entry name" value="Trehalose-6-phosphate phosphatase related protein, domain 2"/>
    <property type="match status" value="1"/>
</dbReference>
<name>A0AAV9J0D9_CYACA</name>
<dbReference type="GO" id="GO:0003825">
    <property type="term" value="F:alpha,alpha-trehalose-phosphate synthase (UDP-forming) activity"/>
    <property type="evidence" value="ECO:0007669"/>
    <property type="project" value="UniProtKB-EC"/>
</dbReference>
<dbReference type="GO" id="GO:0004805">
    <property type="term" value="F:trehalose-phosphatase activity"/>
    <property type="evidence" value="ECO:0007669"/>
    <property type="project" value="TreeGrafter"/>
</dbReference>
<feature type="compositionally biased region" description="Low complexity" evidence="6">
    <location>
        <begin position="82"/>
        <end position="99"/>
    </location>
</feature>
<evidence type="ECO:0000256" key="2">
    <source>
        <dbReference type="ARBA" id="ARBA00012538"/>
    </source>
</evidence>
<gene>
    <name evidence="7" type="ORF">CDCA_CDCA15G4052</name>
</gene>
<dbReference type="FunFam" id="3.40.50.2000:FF:000010">
    <property type="entry name" value="Alpha,alpha-trehalose-phosphate synthase"/>
    <property type="match status" value="1"/>
</dbReference>
<dbReference type="PANTHER" id="PTHR10788">
    <property type="entry name" value="TREHALOSE-6-PHOSPHATE SYNTHASE"/>
    <property type="match status" value="1"/>
</dbReference>
<feature type="region of interest" description="Disordered" evidence="6">
    <location>
        <begin position="1"/>
        <end position="58"/>
    </location>
</feature>
<dbReference type="GO" id="GO:0005992">
    <property type="term" value="P:trehalose biosynthetic process"/>
    <property type="evidence" value="ECO:0007669"/>
    <property type="project" value="InterPro"/>
</dbReference>
<evidence type="ECO:0000313" key="8">
    <source>
        <dbReference type="Proteomes" id="UP001301350"/>
    </source>
</evidence>
<dbReference type="SUPFAM" id="SSF53756">
    <property type="entry name" value="UDP-Glycosyltransferase/glycogen phosphorylase"/>
    <property type="match status" value="1"/>
</dbReference>
<keyword evidence="3" id="KW-0328">Glycosyltransferase</keyword>
<dbReference type="InterPro" id="IPR023214">
    <property type="entry name" value="HAD_sf"/>
</dbReference>
<feature type="compositionally biased region" description="Low complexity" evidence="6">
    <location>
        <begin position="30"/>
        <end position="40"/>
    </location>
</feature>
<dbReference type="EMBL" id="JANCYW010000015">
    <property type="protein sequence ID" value="KAK4538027.1"/>
    <property type="molecule type" value="Genomic_DNA"/>
</dbReference>
<dbReference type="Gene3D" id="3.40.50.1000">
    <property type="entry name" value="HAD superfamily/HAD-like"/>
    <property type="match status" value="1"/>
</dbReference>
<dbReference type="NCBIfam" id="NF011071">
    <property type="entry name" value="PRK14501.1"/>
    <property type="match status" value="1"/>
</dbReference>
<dbReference type="SUPFAM" id="SSF56784">
    <property type="entry name" value="HAD-like"/>
    <property type="match status" value="1"/>
</dbReference>
<sequence length="1110" mass="121660">MSTRRGDENGSRRAAAHGMVFRVQEDEDGATTATATVTEASETDGERESPVMTALSGVPASEGVAGGVWMRRAALASREDSAATASTARSPASPSPGTSVGRASPVSDGALSLPRQTEEELLSRIQALQFQLQDLRDTAPVGSGGSYGEGRSASAAALMASGTPPHVSISPRGTLGASGLASASLPSMQRLSLAASSSDLPDAAAAAAAVEAPPAATAIAAIGGQRSMSESNVVGLATGSSRAASSADLSAMPTPDGASAPSLPSSARATEERSARTAAATTEAAPGPPGGSDAYRPKLIVVSNRLPLTVKRTPAGGYEYIMSAGGLVTALESALEQRNMPAVWVGWPGGNVAIADQERVRAQLLEEHTLMPVYLDEQLYELYYNGFCNDVLWPLFHYVPLQVVTQDGERKFDYKFWTAYMTANHRFSEAVLSVYRPGDQVWVQDYHLMLLPSLLRKRLRRAAQIGFFLHTPFPSSEVYRILPVRKEILQGVLAADLIGFHTFDYARHFLSVCARTLGLESSPRGVDFQGHFARVGIFPIGIDPQHFLRTLEQPSVRARIDELQERFRNERVLIGVDRLDYIKGVPHKLLALETLLTRYPEWKDKVVLIQIAVPSRTEVEDYRKLISHTNELVGRINGQFGSVDYAPIMFINQSIPFEELCALYSVADAAVITSVRDGMNLVSYEYVMCQRDKCGVLVLSEFAGSAQSLSGALRVNPWNVEELAAAIHEALTMTDRERQMKHWKLYRYVTTHTASYWASSFIAELKQAGALRGDGQQRHPLLPKVDLLAGLRQATLRLMLLTYEGALVEPRSVPDLLAPDHSLFRMLSRVCTDPRNLVFVMSGRDRARLLSWFTQYEGEGGEVRRDHRSTQIGLIAENGQFYRFPGVHTEWKATVATETGEAAAPTVEQRARGHDWRQQLLPILNYYTERTPGSFLEQKERSLSWHYRDADPDYGVWQAHELKAHLTEWCAHLPVEVVGVGKGDAKCIEIRLAGASRAKAVARIREETPGPIDLVLCIGGNSRDDEELFEYLRAAPSPGEVPPASTVWTCRVGSDTHDHTDGEWTLAQYRLPDYGSAKAVLKEIAALVPGLNRPRQRDGERRRRLPSQRF</sequence>
<dbReference type="NCBIfam" id="TIGR02400">
    <property type="entry name" value="trehalose_OtsA"/>
    <property type="match status" value="1"/>
</dbReference>
<evidence type="ECO:0000256" key="1">
    <source>
        <dbReference type="ARBA" id="ARBA00005409"/>
    </source>
</evidence>
<feature type="region of interest" description="Disordered" evidence="6">
    <location>
        <begin position="80"/>
        <end position="110"/>
    </location>
</feature>
<evidence type="ECO:0000256" key="6">
    <source>
        <dbReference type="SAM" id="MobiDB-lite"/>
    </source>
</evidence>
<dbReference type="CDD" id="cd03788">
    <property type="entry name" value="GT20_TPS"/>
    <property type="match status" value="1"/>
</dbReference>
<accession>A0AAV9J0D9</accession>
<comment type="catalytic activity">
    <reaction evidence="5">
        <text>D-glucose 6-phosphate + UDP-alpha-D-glucose = alpha,alpha-trehalose 6-phosphate + UDP + H(+)</text>
        <dbReference type="Rhea" id="RHEA:18889"/>
        <dbReference type="ChEBI" id="CHEBI:15378"/>
        <dbReference type="ChEBI" id="CHEBI:58223"/>
        <dbReference type="ChEBI" id="CHEBI:58429"/>
        <dbReference type="ChEBI" id="CHEBI:58885"/>
        <dbReference type="ChEBI" id="CHEBI:61548"/>
        <dbReference type="EC" id="2.4.1.15"/>
    </reaction>
</comment>
<comment type="caution">
    <text evidence="7">The sequence shown here is derived from an EMBL/GenBank/DDBJ whole genome shotgun (WGS) entry which is preliminary data.</text>
</comment>
<evidence type="ECO:0000256" key="5">
    <source>
        <dbReference type="ARBA" id="ARBA00048039"/>
    </source>
</evidence>
<feature type="region of interest" description="Disordered" evidence="6">
    <location>
        <begin position="245"/>
        <end position="296"/>
    </location>
</feature>
<dbReference type="GO" id="GO:0005829">
    <property type="term" value="C:cytosol"/>
    <property type="evidence" value="ECO:0007669"/>
    <property type="project" value="TreeGrafter"/>
</dbReference>
<feature type="compositionally biased region" description="Low complexity" evidence="6">
    <location>
        <begin position="258"/>
        <end position="268"/>
    </location>
</feature>
<organism evidence="7 8">
    <name type="scientific">Cyanidium caldarium</name>
    <name type="common">Red alga</name>
    <dbReference type="NCBI Taxonomy" id="2771"/>
    <lineage>
        <taxon>Eukaryota</taxon>
        <taxon>Rhodophyta</taxon>
        <taxon>Bangiophyceae</taxon>
        <taxon>Cyanidiales</taxon>
        <taxon>Cyanidiaceae</taxon>
        <taxon>Cyanidium</taxon>
    </lineage>
</organism>
<keyword evidence="8" id="KW-1185">Reference proteome</keyword>
<proteinExistence type="inferred from homology"/>
<dbReference type="Pfam" id="PF00982">
    <property type="entry name" value="Glyco_transf_20"/>
    <property type="match status" value="1"/>
</dbReference>
<dbReference type="PANTHER" id="PTHR10788:SF106">
    <property type="entry name" value="BCDNA.GH08860"/>
    <property type="match status" value="1"/>
</dbReference>
<feature type="compositionally biased region" description="Basic and acidic residues" evidence="6">
    <location>
        <begin position="1"/>
        <end position="11"/>
    </location>
</feature>
<dbReference type="Gene3D" id="3.40.50.2000">
    <property type="entry name" value="Glycogen Phosphorylase B"/>
    <property type="match status" value="2"/>
</dbReference>
<dbReference type="InterPro" id="IPR001830">
    <property type="entry name" value="Glyco_trans_20"/>
</dbReference>
<evidence type="ECO:0000256" key="4">
    <source>
        <dbReference type="ARBA" id="ARBA00022679"/>
    </source>
</evidence>
<keyword evidence="4" id="KW-0808">Transferase</keyword>
<dbReference type="InterPro" id="IPR003337">
    <property type="entry name" value="Trehalose_PPase"/>
</dbReference>
<comment type="similarity">
    <text evidence="1">In the N-terminal section; belongs to the glycosyltransferase 20 family.</text>
</comment>
<evidence type="ECO:0000256" key="3">
    <source>
        <dbReference type="ARBA" id="ARBA00022676"/>
    </source>
</evidence>
<dbReference type="Pfam" id="PF02358">
    <property type="entry name" value="Trehalose_PPase"/>
    <property type="match status" value="1"/>
</dbReference>